<dbReference type="KEGG" id="bgh:BDBG_00247"/>
<gene>
    <name evidence="1" type="ORF">BDBG_00247</name>
</gene>
<proteinExistence type="predicted"/>
<accession>A0A179U9C2</accession>
<dbReference type="VEuPathDB" id="FungiDB:BDBG_00247"/>
<dbReference type="GeneID" id="8507777"/>
<dbReference type="Proteomes" id="UP000002038">
    <property type="component" value="Unassembled WGS sequence"/>
</dbReference>
<name>A0A179U9C2_BLAGS</name>
<dbReference type="SUPFAM" id="SSF48403">
    <property type="entry name" value="Ankyrin repeat"/>
    <property type="match status" value="1"/>
</dbReference>
<protein>
    <submittedName>
        <fullName evidence="1">Uncharacterized protein</fullName>
    </submittedName>
</protein>
<organism evidence="1 2">
    <name type="scientific">Blastomyces gilchristii (strain SLH14081)</name>
    <name type="common">Blastomyces dermatitidis</name>
    <dbReference type="NCBI Taxonomy" id="559298"/>
    <lineage>
        <taxon>Eukaryota</taxon>
        <taxon>Fungi</taxon>
        <taxon>Dikarya</taxon>
        <taxon>Ascomycota</taxon>
        <taxon>Pezizomycotina</taxon>
        <taxon>Eurotiomycetes</taxon>
        <taxon>Eurotiomycetidae</taxon>
        <taxon>Onygenales</taxon>
        <taxon>Ajellomycetaceae</taxon>
        <taxon>Blastomyces</taxon>
    </lineage>
</organism>
<dbReference type="AlphaFoldDB" id="A0A179U9C2"/>
<dbReference type="RefSeq" id="XP_002629001.1">
    <property type="nucleotide sequence ID" value="XM_002628955.1"/>
</dbReference>
<evidence type="ECO:0000313" key="2">
    <source>
        <dbReference type="Proteomes" id="UP000002038"/>
    </source>
</evidence>
<keyword evidence="2" id="KW-1185">Reference proteome</keyword>
<dbReference type="InterPro" id="IPR036770">
    <property type="entry name" value="Ankyrin_rpt-contain_sf"/>
</dbReference>
<reference evidence="2" key="1">
    <citation type="journal article" date="2015" name="PLoS Genet.">
        <title>The dynamic genome and transcriptome of the human fungal pathogen Blastomyces and close relative Emmonsia.</title>
        <authorList>
            <person name="Munoz J.F."/>
            <person name="Gauthier G.M."/>
            <person name="Desjardins C.A."/>
            <person name="Gallo J.E."/>
            <person name="Holder J."/>
            <person name="Sullivan T.D."/>
            <person name="Marty A.J."/>
            <person name="Carmen J.C."/>
            <person name="Chen Z."/>
            <person name="Ding L."/>
            <person name="Gujja S."/>
            <person name="Magrini V."/>
            <person name="Misas E."/>
            <person name="Mitreva M."/>
            <person name="Priest M."/>
            <person name="Saif S."/>
            <person name="Whiston E.A."/>
            <person name="Young S."/>
            <person name="Zeng Q."/>
            <person name="Goldman W.E."/>
            <person name="Mardis E.R."/>
            <person name="Taylor J.W."/>
            <person name="McEwen J.G."/>
            <person name="Clay O.K."/>
            <person name="Klein B.S."/>
            <person name="Cuomo C.A."/>
        </authorList>
    </citation>
    <scope>NUCLEOTIDE SEQUENCE [LARGE SCALE GENOMIC DNA]</scope>
    <source>
        <strain evidence="2">SLH14081</strain>
    </source>
</reference>
<dbReference type="EMBL" id="GG657448">
    <property type="protein sequence ID" value="OAT03541.1"/>
    <property type="molecule type" value="Genomic_DNA"/>
</dbReference>
<sequence>MWGTWHCNAGITVLQICCLMKEPMSIANTAHIWDGLAIASGNLNMDMVTLLLDRGADINALGGEMGSPLQAASSAYYVIGMKVMRVEQTLMLEMKEAELL</sequence>
<dbReference type="Gene3D" id="1.25.40.20">
    <property type="entry name" value="Ankyrin repeat-containing domain"/>
    <property type="match status" value="1"/>
</dbReference>
<evidence type="ECO:0000313" key="1">
    <source>
        <dbReference type="EMBL" id="OAT03541.1"/>
    </source>
</evidence>
<dbReference type="OrthoDB" id="4772757at2759"/>